<evidence type="ECO:0000256" key="9">
    <source>
        <dbReference type="ARBA" id="ARBA00037998"/>
    </source>
</evidence>
<dbReference type="EMBL" id="VTWH01000001">
    <property type="protein sequence ID" value="KAA0972149.1"/>
    <property type="molecule type" value="Genomic_DNA"/>
</dbReference>
<feature type="transmembrane region" description="Helical" evidence="10">
    <location>
        <begin position="217"/>
        <end position="246"/>
    </location>
</feature>
<dbReference type="InterPro" id="IPR052157">
    <property type="entry name" value="BCAA_transport_permease"/>
</dbReference>
<keyword evidence="3" id="KW-1003">Cell membrane</keyword>
<evidence type="ECO:0000256" key="5">
    <source>
        <dbReference type="ARBA" id="ARBA00022692"/>
    </source>
</evidence>
<feature type="transmembrane region" description="Helical" evidence="10">
    <location>
        <begin position="6"/>
        <end position="24"/>
    </location>
</feature>
<evidence type="ECO:0000256" key="2">
    <source>
        <dbReference type="ARBA" id="ARBA00022448"/>
    </source>
</evidence>
<feature type="transmembrane region" description="Helical" evidence="10">
    <location>
        <begin position="56"/>
        <end position="80"/>
    </location>
</feature>
<evidence type="ECO:0000313" key="11">
    <source>
        <dbReference type="EMBL" id="KAA0972149.1"/>
    </source>
</evidence>
<name>A0A5B0E423_9HYPH</name>
<evidence type="ECO:0000256" key="4">
    <source>
        <dbReference type="ARBA" id="ARBA00022519"/>
    </source>
</evidence>
<dbReference type="GO" id="GO:0005886">
    <property type="term" value="C:plasma membrane"/>
    <property type="evidence" value="ECO:0007669"/>
    <property type="project" value="UniProtKB-SubCell"/>
</dbReference>
<evidence type="ECO:0000256" key="1">
    <source>
        <dbReference type="ARBA" id="ARBA00004651"/>
    </source>
</evidence>
<feature type="transmembrane region" description="Helical" evidence="10">
    <location>
        <begin position="92"/>
        <end position="111"/>
    </location>
</feature>
<proteinExistence type="inferred from homology"/>
<dbReference type="AlphaFoldDB" id="A0A5B0E423"/>
<keyword evidence="7 10" id="KW-1133">Transmembrane helix</keyword>
<dbReference type="PANTHER" id="PTHR11795:SF371">
    <property type="entry name" value="HIGH-AFFINITY BRANCHED-CHAIN AMINO ACID TRANSPORT SYSTEM PERMEASE PROTEIN LIVH"/>
    <property type="match status" value="1"/>
</dbReference>
<dbReference type="PANTHER" id="PTHR11795">
    <property type="entry name" value="BRANCHED-CHAIN AMINO ACID TRANSPORT SYSTEM PERMEASE PROTEIN LIVH"/>
    <property type="match status" value="1"/>
</dbReference>
<gene>
    <name evidence="11" type="ORF">FPY71_03275</name>
</gene>
<comment type="caution">
    <text evidence="11">The sequence shown here is derived from an EMBL/GenBank/DDBJ whole genome shotgun (WGS) entry which is preliminary data.</text>
</comment>
<comment type="subcellular location">
    <subcellularLocation>
        <location evidence="1">Cell membrane</location>
        <topology evidence="1">Multi-pass membrane protein</topology>
    </subcellularLocation>
</comment>
<evidence type="ECO:0000256" key="6">
    <source>
        <dbReference type="ARBA" id="ARBA00022970"/>
    </source>
</evidence>
<evidence type="ECO:0000256" key="7">
    <source>
        <dbReference type="ARBA" id="ARBA00022989"/>
    </source>
</evidence>
<feature type="transmembrane region" description="Helical" evidence="10">
    <location>
        <begin position="184"/>
        <end position="205"/>
    </location>
</feature>
<accession>A0A5B0E423</accession>
<evidence type="ECO:0000256" key="10">
    <source>
        <dbReference type="SAM" id="Phobius"/>
    </source>
</evidence>
<dbReference type="GO" id="GO:0015190">
    <property type="term" value="F:L-leucine transmembrane transporter activity"/>
    <property type="evidence" value="ECO:0007669"/>
    <property type="project" value="TreeGrafter"/>
</dbReference>
<evidence type="ECO:0000256" key="8">
    <source>
        <dbReference type="ARBA" id="ARBA00023136"/>
    </source>
</evidence>
<keyword evidence="8 10" id="KW-0472">Membrane</keyword>
<dbReference type="GO" id="GO:0005304">
    <property type="term" value="F:L-valine transmembrane transporter activity"/>
    <property type="evidence" value="ECO:0007669"/>
    <property type="project" value="TreeGrafter"/>
</dbReference>
<dbReference type="Proteomes" id="UP000324738">
    <property type="component" value="Unassembled WGS sequence"/>
</dbReference>
<feature type="transmembrane region" description="Helical" evidence="10">
    <location>
        <begin position="258"/>
        <end position="277"/>
    </location>
</feature>
<evidence type="ECO:0000313" key="12">
    <source>
        <dbReference type="Proteomes" id="UP000324738"/>
    </source>
</evidence>
<dbReference type="GO" id="GO:0015188">
    <property type="term" value="F:L-isoleucine transmembrane transporter activity"/>
    <property type="evidence" value="ECO:0007669"/>
    <property type="project" value="TreeGrafter"/>
</dbReference>
<organism evidence="11 12">
    <name type="scientific">Aureimonas fodinaquatilis</name>
    <dbReference type="NCBI Taxonomy" id="2565783"/>
    <lineage>
        <taxon>Bacteria</taxon>
        <taxon>Pseudomonadati</taxon>
        <taxon>Pseudomonadota</taxon>
        <taxon>Alphaproteobacteria</taxon>
        <taxon>Hyphomicrobiales</taxon>
        <taxon>Aurantimonadaceae</taxon>
        <taxon>Aureimonas</taxon>
    </lineage>
</organism>
<dbReference type="OrthoDB" id="9807115at2"/>
<keyword evidence="12" id="KW-1185">Reference proteome</keyword>
<keyword evidence="5 10" id="KW-0812">Transmembrane</keyword>
<reference evidence="11 12" key="1">
    <citation type="submission" date="2019-08" db="EMBL/GenBank/DDBJ databases">
        <title>Aureimonas fodiniaquatilis sp. nov., isolated from a coal mine wastewater.</title>
        <authorList>
            <person name="Kim W."/>
        </authorList>
    </citation>
    <scope>NUCLEOTIDE SEQUENCE [LARGE SCALE GENOMIC DNA]</scope>
    <source>
        <strain evidence="11 12">CAU 1482</strain>
    </source>
</reference>
<dbReference type="GO" id="GO:0015808">
    <property type="term" value="P:L-alanine transport"/>
    <property type="evidence" value="ECO:0007669"/>
    <property type="project" value="TreeGrafter"/>
</dbReference>
<keyword evidence="4" id="KW-0997">Cell inner membrane</keyword>
<dbReference type="GO" id="GO:0015192">
    <property type="term" value="F:L-phenylalanine transmembrane transporter activity"/>
    <property type="evidence" value="ECO:0007669"/>
    <property type="project" value="TreeGrafter"/>
</dbReference>
<comment type="similarity">
    <text evidence="9">Belongs to the binding-protein-dependent transport system permease family. LivHM subfamily.</text>
</comment>
<protein>
    <submittedName>
        <fullName evidence="11">Branched-chain amino acid ABC transporter permease</fullName>
    </submittedName>
</protein>
<dbReference type="GO" id="GO:1903806">
    <property type="term" value="P:L-isoleucine import across plasma membrane"/>
    <property type="evidence" value="ECO:0007669"/>
    <property type="project" value="TreeGrafter"/>
</dbReference>
<evidence type="ECO:0000256" key="3">
    <source>
        <dbReference type="ARBA" id="ARBA00022475"/>
    </source>
</evidence>
<dbReference type="CDD" id="cd06582">
    <property type="entry name" value="TM_PBP1_LivH_like"/>
    <property type="match status" value="1"/>
</dbReference>
<dbReference type="Pfam" id="PF02653">
    <property type="entry name" value="BPD_transp_2"/>
    <property type="match status" value="1"/>
</dbReference>
<keyword evidence="2" id="KW-0813">Transport</keyword>
<dbReference type="InterPro" id="IPR001851">
    <property type="entry name" value="ABC_transp_permease"/>
</dbReference>
<feature type="transmembrane region" description="Helical" evidence="10">
    <location>
        <begin position="138"/>
        <end position="155"/>
    </location>
</feature>
<dbReference type="RefSeq" id="WP_149297591.1">
    <property type="nucleotide sequence ID" value="NZ_VTWH01000001.1"/>
</dbReference>
<keyword evidence="6" id="KW-0029">Amino-acid transport</keyword>
<dbReference type="GO" id="GO:0042941">
    <property type="term" value="P:D-alanine transmembrane transport"/>
    <property type="evidence" value="ECO:0007669"/>
    <property type="project" value="TreeGrafter"/>
</dbReference>
<sequence>MGQLIVNGLTTGMILALPALALALSFSVLRFANYAIGSYVTVGAFVTWWANVALGLPILAAALAGTIAVAALAVMIDWLVYRQMRERSGLTLLVASMGVAIALENVVRLFAGNSPRSFDVPVARPQRFWDIRVNQEQLIILITVVSALILVWLIFRFTRLGRAMRAVADNSALASVRGIARGRVIAAVWVISGALAALAGVLIGLDTSIEPQMGWNYLLPVFTAAILGGIASPMAAVAGALVLGLAEEISTLFLPPHYRMIVAFSIMAALLMIRPWGLFGTKWVQR</sequence>
<feature type="transmembrane region" description="Helical" evidence="10">
    <location>
        <begin position="31"/>
        <end position="50"/>
    </location>
</feature>